<keyword evidence="2" id="KW-1003">Cell membrane</keyword>
<accession>A0A1G6MEX2</accession>
<evidence type="ECO:0000256" key="1">
    <source>
        <dbReference type="ARBA" id="ARBA00004651"/>
    </source>
</evidence>
<feature type="transmembrane region" description="Helical" evidence="6">
    <location>
        <begin position="66"/>
        <end position="87"/>
    </location>
</feature>
<sequence>MTMNIQTLRVVGLLEGLSFLLLLFIAMPMKYMLDNPILVKYVGMGHGVLFILFLIVLFIVCEKQKWSLQMFILGLIASILPFGTFVFDRKLKAVAQPIAESKL</sequence>
<keyword evidence="9" id="KW-1185">Reference proteome</keyword>
<dbReference type="PANTHER" id="PTHR40077">
    <property type="entry name" value="MEMBRANE PROTEIN-RELATED"/>
    <property type="match status" value="1"/>
</dbReference>
<dbReference type="Proteomes" id="UP000243468">
    <property type="component" value="Unassembled WGS sequence"/>
</dbReference>
<evidence type="ECO:0000256" key="4">
    <source>
        <dbReference type="ARBA" id="ARBA00022989"/>
    </source>
</evidence>
<evidence type="ECO:0000259" key="7">
    <source>
        <dbReference type="Pfam" id="PF12823"/>
    </source>
</evidence>
<reference evidence="9" key="1">
    <citation type="submission" date="2016-09" db="EMBL/GenBank/DDBJ databases">
        <authorList>
            <person name="Varghese N."/>
            <person name="Submissions S."/>
        </authorList>
    </citation>
    <scope>NUCLEOTIDE SEQUENCE [LARGE SCALE GENOMIC DNA]</scope>
    <source>
        <strain evidence="9">ANC 4667</strain>
    </source>
</reference>
<dbReference type="EMBL" id="FMYO01000008">
    <property type="protein sequence ID" value="SDC54001.1"/>
    <property type="molecule type" value="Genomic_DNA"/>
</dbReference>
<proteinExistence type="predicted"/>
<feature type="transmembrane region" description="Helical" evidence="6">
    <location>
        <begin position="38"/>
        <end position="60"/>
    </location>
</feature>
<dbReference type="STRING" id="1226327.SAMN05421732_10822"/>
<evidence type="ECO:0000256" key="5">
    <source>
        <dbReference type="ARBA" id="ARBA00023136"/>
    </source>
</evidence>
<gene>
    <name evidence="8" type="ORF">SAMN05421732_10822</name>
</gene>
<dbReference type="InterPro" id="IPR023845">
    <property type="entry name" value="DUF3817_TM"/>
</dbReference>
<keyword evidence="3 6" id="KW-0812">Transmembrane</keyword>
<comment type="subcellular location">
    <subcellularLocation>
        <location evidence="1">Cell membrane</location>
        <topology evidence="1">Multi-pass membrane protein</topology>
    </subcellularLocation>
</comment>
<evidence type="ECO:0000313" key="8">
    <source>
        <dbReference type="EMBL" id="SDC54001.1"/>
    </source>
</evidence>
<feature type="transmembrane region" description="Helical" evidence="6">
    <location>
        <begin position="6"/>
        <end position="26"/>
    </location>
</feature>
<name>A0A1G6MEX2_9GAMM</name>
<protein>
    <submittedName>
        <fullName evidence="8">Integral membrane protein</fullName>
    </submittedName>
</protein>
<dbReference type="Pfam" id="PF12823">
    <property type="entry name" value="DUF3817"/>
    <property type="match status" value="1"/>
</dbReference>
<evidence type="ECO:0000256" key="2">
    <source>
        <dbReference type="ARBA" id="ARBA00022475"/>
    </source>
</evidence>
<dbReference type="NCBIfam" id="TIGR03954">
    <property type="entry name" value="integ_memb_HG"/>
    <property type="match status" value="1"/>
</dbReference>
<evidence type="ECO:0000256" key="6">
    <source>
        <dbReference type="SAM" id="Phobius"/>
    </source>
</evidence>
<keyword evidence="4 6" id="KW-1133">Transmembrane helix</keyword>
<evidence type="ECO:0000256" key="3">
    <source>
        <dbReference type="ARBA" id="ARBA00022692"/>
    </source>
</evidence>
<evidence type="ECO:0000313" key="9">
    <source>
        <dbReference type="Proteomes" id="UP000243468"/>
    </source>
</evidence>
<organism evidence="8 9">
    <name type="scientific">Acinetobacter kookii</name>
    <dbReference type="NCBI Taxonomy" id="1226327"/>
    <lineage>
        <taxon>Bacteria</taxon>
        <taxon>Pseudomonadati</taxon>
        <taxon>Pseudomonadota</taxon>
        <taxon>Gammaproteobacteria</taxon>
        <taxon>Moraxellales</taxon>
        <taxon>Moraxellaceae</taxon>
        <taxon>Acinetobacter</taxon>
    </lineage>
</organism>
<keyword evidence="5 6" id="KW-0472">Membrane</keyword>
<dbReference type="PANTHER" id="PTHR40077:SF1">
    <property type="entry name" value="MEMBRANE PROTEIN"/>
    <property type="match status" value="1"/>
</dbReference>
<dbReference type="AlphaFoldDB" id="A0A1G6MEX2"/>
<dbReference type="GO" id="GO:0005886">
    <property type="term" value="C:plasma membrane"/>
    <property type="evidence" value="ECO:0007669"/>
    <property type="project" value="UniProtKB-SubCell"/>
</dbReference>
<feature type="domain" description="DUF3817" evidence="7">
    <location>
        <begin position="6"/>
        <end position="92"/>
    </location>
</feature>